<sequence>MKRRMQSSQFRGLKTPHLAFGDVRLKNWGTLSTTVLQIRTHTAYKRATRKLRFSPRIRASKPTRRAPCLNCKMRYLVERPPDSMAACALREAIALARDGHASWAGDLAHVSRRLECGGGVDFGALLRLDYVTALQVTVADARNTLLQHVIDSSPKLSLLRGRLRPQRDTSSAHRTLAFRHYLRVVVPQHNHALMRLVLSDHRLASEPGR</sequence>
<dbReference type="AlphaFoldDB" id="A0A1X6MNE2"/>
<dbReference type="OrthoDB" id="2756789at2759"/>
<proteinExistence type="predicted"/>
<gene>
    <name evidence="1" type="ORF">POSPLADRAFT_1049693</name>
</gene>
<accession>A0A1X6MNE2</accession>
<protein>
    <submittedName>
        <fullName evidence="1">Uncharacterized protein</fullName>
    </submittedName>
</protein>
<evidence type="ECO:0000313" key="2">
    <source>
        <dbReference type="Proteomes" id="UP000194127"/>
    </source>
</evidence>
<dbReference type="RefSeq" id="XP_024334745.1">
    <property type="nucleotide sequence ID" value="XM_024479818.1"/>
</dbReference>
<dbReference type="STRING" id="670580.A0A1X6MNE2"/>
<organism evidence="1 2">
    <name type="scientific">Postia placenta MAD-698-R-SB12</name>
    <dbReference type="NCBI Taxonomy" id="670580"/>
    <lineage>
        <taxon>Eukaryota</taxon>
        <taxon>Fungi</taxon>
        <taxon>Dikarya</taxon>
        <taxon>Basidiomycota</taxon>
        <taxon>Agaricomycotina</taxon>
        <taxon>Agaricomycetes</taxon>
        <taxon>Polyporales</taxon>
        <taxon>Adustoporiaceae</taxon>
        <taxon>Rhodonia</taxon>
    </lineage>
</organism>
<reference evidence="1 2" key="1">
    <citation type="submission" date="2017-04" db="EMBL/GenBank/DDBJ databases">
        <title>Genome Sequence of the Model Brown-Rot Fungus Postia placenta SB12.</title>
        <authorList>
            <consortium name="DOE Joint Genome Institute"/>
            <person name="Gaskell J."/>
            <person name="Kersten P."/>
            <person name="Larrondo L.F."/>
            <person name="Canessa P."/>
            <person name="Martinez D."/>
            <person name="Hibbett D."/>
            <person name="Schmoll M."/>
            <person name="Kubicek C.P."/>
            <person name="Martinez A.T."/>
            <person name="Yadav J."/>
            <person name="Master E."/>
            <person name="Magnuson J.K."/>
            <person name="James T."/>
            <person name="Yaver D."/>
            <person name="Berka R."/>
            <person name="Labutti K."/>
            <person name="Lipzen A."/>
            <person name="Aerts A."/>
            <person name="Barry K."/>
            <person name="Henrissat B."/>
            <person name="Blanchette R."/>
            <person name="Grigoriev I."/>
            <person name="Cullen D."/>
        </authorList>
    </citation>
    <scope>NUCLEOTIDE SEQUENCE [LARGE SCALE GENOMIC DNA]</scope>
    <source>
        <strain evidence="1 2">MAD-698-R-SB12</strain>
    </source>
</reference>
<dbReference type="GeneID" id="36324768"/>
<dbReference type="Proteomes" id="UP000194127">
    <property type="component" value="Unassembled WGS sequence"/>
</dbReference>
<dbReference type="EMBL" id="KZ110606">
    <property type="protein sequence ID" value="OSX57951.1"/>
    <property type="molecule type" value="Genomic_DNA"/>
</dbReference>
<keyword evidence="2" id="KW-1185">Reference proteome</keyword>
<name>A0A1X6MNE2_9APHY</name>
<evidence type="ECO:0000313" key="1">
    <source>
        <dbReference type="EMBL" id="OSX57951.1"/>
    </source>
</evidence>